<organism evidence="4">
    <name type="scientific">Dictyoglomus thermophilum</name>
    <dbReference type="NCBI Taxonomy" id="14"/>
    <lineage>
        <taxon>Bacteria</taxon>
        <taxon>Pseudomonadati</taxon>
        <taxon>Dictyoglomota</taxon>
        <taxon>Dictyoglomia</taxon>
        <taxon>Dictyoglomales</taxon>
        <taxon>Dictyoglomaceae</taxon>
        <taxon>Dictyoglomus</taxon>
    </lineage>
</organism>
<dbReference type="Pfam" id="PF13439">
    <property type="entry name" value="Glyco_transf_4"/>
    <property type="match status" value="1"/>
</dbReference>
<accession>A0A7C3MIJ8</accession>
<dbReference type="GO" id="GO:0009103">
    <property type="term" value="P:lipopolysaccharide biosynthetic process"/>
    <property type="evidence" value="ECO:0007669"/>
    <property type="project" value="TreeGrafter"/>
</dbReference>
<reference evidence="4" key="1">
    <citation type="journal article" date="2020" name="mSystems">
        <title>Genome- and Community-Level Interaction Insights into Carbon Utilization and Element Cycling Functions of Hydrothermarchaeota in Hydrothermal Sediment.</title>
        <authorList>
            <person name="Zhou Z."/>
            <person name="Liu Y."/>
            <person name="Xu W."/>
            <person name="Pan J."/>
            <person name="Luo Z.H."/>
            <person name="Li M."/>
        </authorList>
    </citation>
    <scope>NUCLEOTIDE SEQUENCE [LARGE SCALE GENOMIC DNA]</scope>
    <source>
        <strain evidence="4">SpSt-81</strain>
    </source>
</reference>
<dbReference type="EMBL" id="DTIN01000032">
    <property type="protein sequence ID" value="HFX13988.1"/>
    <property type="molecule type" value="Genomic_DNA"/>
</dbReference>
<dbReference type="FunFam" id="3.40.50.2000:FF:000119">
    <property type="entry name" value="Glycosyl transferase group 1"/>
    <property type="match status" value="1"/>
</dbReference>
<feature type="domain" description="Glycosyl transferase family 1" evidence="2">
    <location>
        <begin position="175"/>
        <end position="345"/>
    </location>
</feature>
<feature type="domain" description="Glycosyltransferase subfamily 4-like N-terminal" evidence="3">
    <location>
        <begin position="15"/>
        <end position="167"/>
    </location>
</feature>
<dbReference type="AlphaFoldDB" id="A0A7C3MIJ8"/>
<evidence type="ECO:0000313" key="4">
    <source>
        <dbReference type="EMBL" id="HFX13988.1"/>
    </source>
</evidence>
<dbReference type="Pfam" id="PF00534">
    <property type="entry name" value="Glycos_transf_1"/>
    <property type="match status" value="1"/>
</dbReference>
<keyword evidence="1 4" id="KW-0808">Transferase</keyword>
<dbReference type="PANTHER" id="PTHR46401">
    <property type="entry name" value="GLYCOSYLTRANSFERASE WBBK-RELATED"/>
    <property type="match status" value="1"/>
</dbReference>
<comment type="caution">
    <text evidence="4">The sequence shown here is derived from an EMBL/GenBank/DDBJ whole genome shotgun (WGS) entry which is preliminary data.</text>
</comment>
<evidence type="ECO:0000259" key="2">
    <source>
        <dbReference type="Pfam" id="PF00534"/>
    </source>
</evidence>
<dbReference type="GO" id="GO:0016757">
    <property type="term" value="F:glycosyltransferase activity"/>
    <property type="evidence" value="ECO:0007669"/>
    <property type="project" value="InterPro"/>
</dbReference>
<evidence type="ECO:0000259" key="3">
    <source>
        <dbReference type="Pfam" id="PF13439"/>
    </source>
</evidence>
<gene>
    <name evidence="4" type="ORF">ENW00_07590</name>
</gene>
<proteinExistence type="predicted"/>
<name>A0A7C3MIJ8_DICTH</name>
<dbReference type="InterPro" id="IPR001296">
    <property type="entry name" value="Glyco_trans_1"/>
</dbReference>
<protein>
    <submittedName>
        <fullName evidence="4">Glycosyltransferase family 1 protein</fullName>
    </submittedName>
</protein>
<sequence length="368" mass="43013">MLKILIDARMIDSSGIGTYLQNLIPFLKENLILYLLGDKEKINKYIDISDVTVIPMKSSIYFPWEQVEYILKVKDVDVFWSPHFNVPIFPVRTKKRIVTVHDVFHLVFKDLYNLFERNYAKLLINSAVRFSDLIITVSQFSKSEILKYTKVKEEKIKVIYNGIDTKRFKVCPNEEKIKIKNKYNLPDKFLFFVGNVKPHKNLKGLLRAFERIIRDERDIFLVITGKKEGFIKGDKEIFKILNNKYLKDKVIFTGYVDNEDLPILYNLADLFVFPSFYEGFGLPPLEAMACGCPSVVSKIPPLLEVCGDAVYYVNPYDVEDIAEGIIRVLKDQNLREEIKRKGYERVRNFSWEKSAMEHLKTIKDEVGY</sequence>
<dbReference type="InterPro" id="IPR028098">
    <property type="entry name" value="Glyco_trans_4-like_N"/>
</dbReference>
<dbReference type="PANTHER" id="PTHR46401:SF2">
    <property type="entry name" value="GLYCOSYLTRANSFERASE WBBK-RELATED"/>
    <property type="match status" value="1"/>
</dbReference>
<evidence type="ECO:0000256" key="1">
    <source>
        <dbReference type="ARBA" id="ARBA00022679"/>
    </source>
</evidence>
<dbReference type="CDD" id="cd03809">
    <property type="entry name" value="GT4_MtfB-like"/>
    <property type="match status" value="1"/>
</dbReference>
<dbReference type="Gene3D" id="3.40.50.2000">
    <property type="entry name" value="Glycogen Phosphorylase B"/>
    <property type="match status" value="2"/>
</dbReference>
<dbReference type="SUPFAM" id="SSF53756">
    <property type="entry name" value="UDP-Glycosyltransferase/glycogen phosphorylase"/>
    <property type="match status" value="1"/>
</dbReference>